<keyword evidence="1" id="KW-0472">Membrane</keyword>
<feature type="transmembrane region" description="Helical" evidence="1">
    <location>
        <begin position="12"/>
        <end position="36"/>
    </location>
</feature>
<dbReference type="Proteomes" id="UP000092154">
    <property type="component" value="Unassembled WGS sequence"/>
</dbReference>
<name>A0A1B7MPB8_9AGAM</name>
<reference evidence="3 4" key="1">
    <citation type="submission" date="2016-06" db="EMBL/GenBank/DDBJ databases">
        <title>Comparative genomics of the ectomycorrhizal sister species Rhizopogon vinicolor and Rhizopogon vesiculosus (Basidiomycota: Boletales) reveals a divergence of the mating type B locus.</title>
        <authorList>
            <consortium name="DOE Joint Genome Institute"/>
            <person name="Mujic A.B."/>
            <person name="Kuo A."/>
            <person name="Tritt A."/>
            <person name="Lipzen A."/>
            <person name="Chen C."/>
            <person name="Johnson J."/>
            <person name="Sharma A."/>
            <person name="Barry K."/>
            <person name="Grigoriev I.V."/>
            <person name="Spatafora J.W."/>
        </authorList>
    </citation>
    <scope>NUCLEOTIDE SEQUENCE [LARGE SCALE GENOMIC DNA]</scope>
    <source>
        <strain evidence="3 4">AM-OR11-026</strain>
    </source>
</reference>
<sequence>MELLDMDNTFGALYIGTIVDAILFGICTVQVFIYLQTHRDSGLTFYKLAVYWLWFFDALHVCAVNHTMYYYLITNYGNPLALAKMVWSFKALIIIDALNVYTVHLLYLQRIWIVSQGRTRILVASVTIIIVSALAVGILLAWETFKRQFFSDLSGIQWLVYLTLGTATMIDCLIASSLCYLLNTSKTGFTKTDMTLRTLMRDVITTGCLTSICSVACIITKALMPDNFIFLGIELLLSKLYVNSYLALLNVRHYLGQDGGTSVSRRRSQRVYRPELQANVSHDGSLQTCKADEFQVSDHDIAPEHPAYDYIKAGVTRPIEVVVEMEPFSK</sequence>
<dbReference type="Pfam" id="PF20152">
    <property type="entry name" value="DUF6534"/>
    <property type="match status" value="1"/>
</dbReference>
<dbReference type="InterPro" id="IPR045339">
    <property type="entry name" value="DUF6534"/>
</dbReference>
<feature type="transmembrane region" description="Helical" evidence="1">
    <location>
        <begin position="203"/>
        <end position="222"/>
    </location>
</feature>
<gene>
    <name evidence="3" type="ORF">K503DRAFT_441304</name>
</gene>
<protein>
    <recommendedName>
        <fullName evidence="2">DUF6534 domain-containing protein</fullName>
    </recommendedName>
</protein>
<feature type="transmembrane region" description="Helical" evidence="1">
    <location>
        <begin position="48"/>
        <end position="73"/>
    </location>
</feature>
<feature type="transmembrane region" description="Helical" evidence="1">
    <location>
        <begin position="120"/>
        <end position="142"/>
    </location>
</feature>
<dbReference type="InParanoid" id="A0A1B7MPB8"/>
<dbReference type="AlphaFoldDB" id="A0A1B7MPB8"/>
<keyword evidence="4" id="KW-1185">Reference proteome</keyword>
<keyword evidence="1" id="KW-1133">Transmembrane helix</keyword>
<dbReference type="OrthoDB" id="3214861at2759"/>
<dbReference type="STRING" id="1314800.A0A1B7MPB8"/>
<organism evidence="3 4">
    <name type="scientific">Rhizopogon vinicolor AM-OR11-026</name>
    <dbReference type="NCBI Taxonomy" id="1314800"/>
    <lineage>
        <taxon>Eukaryota</taxon>
        <taxon>Fungi</taxon>
        <taxon>Dikarya</taxon>
        <taxon>Basidiomycota</taxon>
        <taxon>Agaricomycotina</taxon>
        <taxon>Agaricomycetes</taxon>
        <taxon>Agaricomycetidae</taxon>
        <taxon>Boletales</taxon>
        <taxon>Suillineae</taxon>
        <taxon>Rhizopogonaceae</taxon>
        <taxon>Rhizopogon</taxon>
    </lineage>
</organism>
<evidence type="ECO:0000259" key="2">
    <source>
        <dbReference type="Pfam" id="PF20152"/>
    </source>
</evidence>
<proteinExistence type="predicted"/>
<accession>A0A1B7MPB8</accession>
<evidence type="ECO:0000313" key="4">
    <source>
        <dbReference type="Proteomes" id="UP000092154"/>
    </source>
</evidence>
<evidence type="ECO:0000256" key="1">
    <source>
        <dbReference type="SAM" id="Phobius"/>
    </source>
</evidence>
<evidence type="ECO:0000313" key="3">
    <source>
        <dbReference type="EMBL" id="OAX34452.1"/>
    </source>
</evidence>
<feature type="transmembrane region" description="Helical" evidence="1">
    <location>
        <begin position="158"/>
        <end position="182"/>
    </location>
</feature>
<dbReference type="PANTHER" id="PTHR40465">
    <property type="entry name" value="CHROMOSOME 1, WHOLE GENOME SHOTGUN SEQUENCE"/>
    <property type="match status" value="1"/>
</dbReference>
<dbReference type="EMBL" id="KV448610">
    <property type="protein sequence ID" value="OAX34452.1"/>
    <property type="molecule type" value="Genomic_DNA"/>
</dbReference>
<dbReference type="PANTHER" id="PTHR40465:SF1">
    <property type="entry name" value="DUF6534 DOMAIN-CONTAINING PROTEIN"/>
    <property type="match status" value="1"/>
</dbReference>
<keyword evidence="1" id="KW-0812">Transmembrane</keyword>
<feature type="domain" description="DUF6534" evidence="2">
    <location>
        <begin position="168"/>
        <end position="254"/>
    </location>
</feature>
<feature type="transmembrane region" description="Helical" evidence="1">
    <location>
        <begin position="85"/>
        <end position="108"/>
    </location>
</feature>